<keyword evidence="3" id="KW-1185">Reference proteome</keyword>
<dbReference type="EMBL" id="BMAU01021168">
    <property type="protein sequence ID" value="GFX92842.1"/>
    <property type="molecule type" value="Genomic_DNA"/>
</dbReference>
<feature type="compositionally biased region" description="Basic and acidic residues" evidence="1">
    <location>
        <begin position="59"/>
        <end position="82"/>
    </location>
</feature>
<gene>
    <name evidence="2" type="ORF">TNCV_2657561</name>
</gene>
<name>A0A8X6RHV7_TRICX</name>
<dbReference type="Proteomes" id="UP000887159">
    <property type="component" value="Unassembled WGS sequence"/>
</dbReference>
<feature type="region of interest" description="Disordered" evidence="1">
    <location>
        <begin position="55"/>
        <end position="86"/>
    </location>
</feature>
<dbReference type="AlphaFoldDB" id="A0A8X6RHV7"/>
<reference evidence="2" key="1">
    <citation type="submission" date="2020-08" db="EMBL/GenBank/DDBJ databases">
        <title>Multicomponent nature underlies the extraordinary mechanical properties of spider dragline silk.</title>
        <authorList>
            <person name="Kono N."/>
            <person name="Nakamura H."/>
            <person name="Mori M."/>
            <person name="Yoshida Y."/>
            <person name="Ohtoshi R."/>
            <person name="Malay A.D."/>
            <person name="Moran D.A.P."/>
            <person name="Tomita M."/>
            <person name="Numata K."/>
            <person name="Arakawa K."/>
        </authorList>
    </citation>
    <scope>NUCLEOTIDE SEQUENCE</scope>
</reference>
<evidence type="ECO:0000313" key="2">
    <source>
        <dbReference type="EMBL" id="GFX92842.1"/>
    </source>
</evidence>
<comment type="caution">
    <text evidence="2">The sequence shown here is derived from an EMBL/GenBank/DDBJ whole genome shotgun (WGS) entry which is preliminary data.</text>
</comment>
<evidence type="ECO:0000313" key="3">
    <source>
        <dbReference type="Proteomes" id="UP000887159"/>
    </source>
</evidence>
<organism evidence="2 3">
    <name type="scientific">Trichonephila clavipes</name>
    <name type="common">Golden silk orbweaver</name>
    <name type="synonym">Nephila clavipes</name>
    <dbReference type="NCBI Taxonomy" id="2585209"/>
    <lineage>
        <taxon>Eukaryota</taxon>
        <taxon>Metazoa</taxon>
        <taxon>Ecdysozoa</taxon>
        <taxon>Arthropoda</taxon>
        <taxon>Chelicerata</taxon>
        <taxon>Arachnida</taxon>
        <taxon>Araneae</taxon>
        <taxon>Araneomorphae</taxon>
        <taxon>Entelegynae</taxon>
        <taxon>Araneoidea</taxon>
        <taxon>Nephilidae</taxon>
        <taxon>Trichonephila</taxon>
    </lineage>
</organism>
<protein>
    <submittedName>
        <fullName evidence="2">Uncharacterized protein</fullName>
    </submittedName>
</protein>
<proteinExistence type="predicted"/>
<sequence length="120" mass="13856">MAKILVFGTEGAQTESSFIGDPDRAMRTASVVAPFIHHKSNQAVNQVKRKFNATSHSTDAVHVDNKDRSDVCKTRRDRKEHAPFLQPRPFPKEFHIFVSLYGWNQADQDFRIERQFSRIL</sequence>
<accession>A0A8X6RHV7</accession>
<evidence type="ECO:0000256" key="1">
    <source>
        <dbReference type="SAM" id="MobiDB-lite"/>
    </source>
</evidence>